<dbReference type="Gene3D" id="1.10.530.10">
    <property type="match status" value="1"/>
</dbReference>
<evidence type="ECO:0000313" key="2">
    <source>
        <dbReference type="EMBL" id="KUK23893.1"/>
    </source>
</evidence>
<organism evidence="2 3">
    <name type="scientific">Thermotoga petrophila</name>
    <dbReference type="NCBI Taxonomy" id="93929"/>
    <lineage>
        <taxon>Bacteria</taxon>
        <taxon>Thermotogati</taxon>
        <taxon>Thermotogota</taxon>
        <taxon>Thermotogae</taxon>
        <taxon>Thermotogales</taxon>
        <taxon>Thermotogaceae</taxon>
        <taxon>Thermotoga</taxon>
    </lineage>
</organism>
<dbReference type="InterPro" id="IPR008258">
    <property type="entry name" value="Transglycosylase_SLT_dom_1"/>
</dbReference>
<gene>
    <name evidence="2" type="ORF">XD57_0050</name>
</gene>
<dbReference type="EMBL" id="LGFG01000001">
    <property type="protein sequence ID" value="KUK23893.1"/>
    <property type="molecule type" value="Genomic_DNA"/>
</dbReference>
<dbReference type="Proteomes" id="UP000058636">
    <property type="component" value="Unassembled WGS sequence"/>
</dbReference>
<dbReference type="InterPro" id="IPR023346">
    <property type="entry name" value="Lysozyme-like_dom_sf"/>
</dbReference>
<dbReference type="SUPFAM" id="SSF53955">
    <property type="entry name" value="Lysozyme-like"/>
    <property type="match status" value="1"/>
</dbReference>
<dbReference type="AlphaFoldDB" id="A0A101ES62"/>
<dbReference type="PATRIC" id="fig|93930.3.peg.1290"/>
<evidence type="ECO:0000313" key="3">
    <source>
        <dbReference type="Proteomes" id="UP000058636"/>
    </source>
</evidence>
<name>A0A101ES62_9THEM</name>
<proteinExistence type="predicted"/>
<protein>
    <submittedName>
        <fullName evidence="2">Lytic transglycosylase catalytic</fullName>
    </submittedName>
</protein>
<feature type="domain" description="Transglycosylase SLT" evidence="1">
    <location>
        <begin position="76"/>
        <end position="183"/>
    </location>
</feature>
<dbReference type="Pfam" id="PF01464">
    <property type="entry name" value="SLT"/>
    <property type="match status" value="1"/>
</dbReference>
<evidence type="ECO:0000259" key="1">
    <source>
        <dbReference type="Pfam" id="PF01464"/>
    </source>
</evidence>
<accession>A0A101ES62</accession>
<reference evidence="2 3" key="1">
    <citation type="journal article" date="2015" name="MBio">
        <title>Genome-Resolved Metagenomic Analysis Reveals Roles for Candidate Phyla and Other Microbial Community Members in Biogeochemical Transformations in Oil Reservoirs.</title>
        <authorList>
            <person name="Hu P."/>
            <person name="Tom L."/>
            <person name="Singh A."/>
            <person name="Thomas B.C."/>
            <person name="Baker B.J."/>
            <person name="Piceno Y.M."/>
            <person name="Andersen G.L."/>
            <person name="Banfield J.F."/>
        </authorList>
    </citation>
    <scope>NUCLEOTIDE SEQUENCE [LARGE SCALE GENOMIC DNA]</scope>
    <source>
        <strain evidence="2">46_26</strain>
    </source>
</reference>
<sequence length="197" mass="23162">MIEQRRKIVKKITILILVLLVIPVFLSTVPSENNISFREINSIAVKEWFKELVRSRRASYKLKSDEEFLEDLWKTINNVAKETNFDPILIISVIDVESDFRNVVGLYGELGMMQIKKETAEMVANLYGLEIPESGWTELVWNYRLNIKYGAHYLKYLFDKFNSLRLALEYYNGGNSRKSYARKILETYEEFKKELGI</sequence>
<comment type="caution">
    <text evidence="2">The sequence shown here is derived from an EMBL/GenBank/DDBJ whole genome shotgun (WGS) entry which is preliminary data.</text>
</comment>